<dbReference type="Gene3D" id="3.60.10.10">
    <property type="entry name" value="Endonuclease/exonuclease/phosphatase"/>
    <property type="match status" value="1"/>
</dbReference>
<dbReference type="InterPro" id="IPR036691">
    <property type="entry name" value="Endo/exonu/phosph_ase_sf"/>
</dbReference>
<sequence>MVERPALRSSGPEHTGSDTMLSVAESKIKPAGGGPAGRGRRRGMLILVAGALLTALMAGHRLIPNVRGLGSLVDSGAPFLGLGIPLLVLAAALRRSRIALAGALVPAVLWAVLFGTAWLPGGGGGSVRLRVASQNLRAGNPDPASTLAGLADTDADLIGLQEVSGDTRVPAAGALAERYPYRAAVSTVALWSRFPIREDVGVDTGLAWTRALRAVVAAPGGDVVVYVVHLGSARAGDTGTRDRTVSALATQIRQDPAERLIVLGDLNTATTDRMIEPLTALLNDAQADAGRGPGFTWPAALPVTRPDHVLYRGLTAAYAGVVRTPASDHRAVTAGFR</sequence>
<evidence type="ECO:0000256" key="1">
    <source>
        <dbReference type="SAM" id="Phobius"/>
    </source>
</evidence>
<dbReference type="SUPFAM" id="SSF56219">
    <property type="entry name" value="DNase I-like"/>
    <property type="match status" value="1"/>
</dbReference>
<name>A0ABQ4EJU2_9ACTN</name>
<dbReference type="EMBL" id="BONX01000008">
    <property type="protein sequence ID" value="GIG95019.1"/>
    <property type="molecule type" value="Genomic_DNA"/>
</dbReference>
<evidence type="ECO:0000259" key="2">
    <source>
        <dbReference type="Pfam" id="PF03372"/>
    </source>
</evidence>
<dbReference type="InterPro" id="IPR005135">
    <property type="entry name" value="Endo/exonuclease/phosphatase"/>
</dbReference>
<evidence type="ECO:0000313" key="3">
    <source>
        <dbReference type="EMBL" id="GIG95019.1"/>
    </source>
</evidence>
<dbReference type="Pfam" id="PF03372">
    <property type="entry name" value="Exo_endo_phos"/>
    <property type="match status" value="1"/>
</dbReference>
<protein>
    <submittedName>
        <fullName evidence="3">Teicoplanin resistance protein VanJ</fullName>
    </submittedName>
</protein>
<accession>A0ABQ4EJU2</accession>
<evidence type="ECO:0000313" key="4">
    <source>
        <dbReference type="Proteomes" id="UP000621500"/>
    </source>
</evidence>
<feature type="domain" description="Endonuclease/exonuclease/phosphatase" evidence="2">
    <location>
        <begin position="133"/>
        <end position="329"/>
    </location>
</feature>
<feature type="transmembrane region" description="Helical" evidence="1">
    <location>
        <begin position="100"/>
        <end position="119"/>
    </location>
</feature>
<feature type="transmembrane region" description="Helical" evidence="1">
    <location>
        <begin position="44"/>
        <end position="63"/>
    </location>
</feature>
<keyword evidence="1" id="KW-0472">Membrane</keyword>
<keyword evidence="1" id="KW-0812">Transmembrane</keyword>
<keyword evidence="4" id="KW-1185">Reference proteome</keyword>
<keyword evidence="1" id="KW-1133">Transmembrane helix</keyword>
<dbReference type="Proteomes" id="UP000621500">
    <property type="component" value="Unassembled WGS sequence"/>
</dbReference>
<gene>
    <name evidence="3" type="ORF">Pma05_15920</name>
</gene>
<reference evidence="3 4" key="1">
    <citation type="submission" date="2021-01" db="EMBL/GenBank/DDBJ databases">
        <title>Whole genome shotgun sequence of Plantactinospora mayteni NBRC 109088.</title>
        <authorList>
            <person name="Komaki H."/>
            <person name="Tamura T."/>
        </authorList>
    </citation>
    <scope>NUCLEOTIDE SEQUENCE [LARGE SCALE GENOMIC DNA]</scope>
    <source>
        <strain evidence="3 4">NBRC 109088</strain>
    </source>
</reference>
<feature type="transmembrane region" description="Helical" evidence="1">
    <location>
        <begin position="75"/>
        <end position="93"/>
    </location>
</feature>
<organism evidence="3 4">
    <name type="scientific">Plantactinospora mayteni</name>
    <dbReference type="NCBI Taxonomy" id="566021"/>
    <lineage>
        <taxon>Bacteria</taxon>
        <taxon>Bacillati</taxon>
        <taxon>Actinomycetota</taxon>
        <taxon>Actinomycetes</taxon>
        <taxon>Micromonosporales</taxon>
        <taxon>Micromonosporaceae</taxon>
        <taxon>Plantactinospora</taxon>
    </lineage>
</organism>
<proteinExistence type="predicted"/>
<comment type="caution">
    <text evidence="3">The sequence shown here is derived from an EMBL/GenBank/DDBJ whole genome shotgun (WGS) entry which is preliminary data.</text>
</comment>